<protein>
    <submittedName>
        <fullName evidence="2">Uncharacterized protein</fullName>
    </submittedName>
</protein>
<dbReference type="AlphaFoldDB" id="A0A0J7YNB9"/>
<sequence>MCQIQISGDEDHGIEKLRFQRDSLRRSRGKHLQQQNEDAGQVQQIA</sequence>
<feature type="region of interest" description="Disordered" evidence="1">
    <location>
        <begin position="24"/>
        <end position="46"/>
    </location>
</feature>
<evidence type="ECO:0000256" key="1">
    <source>
        <dbReference type="SAM" id="MobiDB-lite"/>
    </source>
</evidence>
<feature type="compositionally biased region" description="Polar residues" evidence="1">
    <location>
        <begin position="32"/>
        <end position="46"/>
    </location>
</feature>
<evidence type="ECO:0000313" key="2">
    <source>
        <dbReference type="EMBL" id="KMS65071.1"/>
    </source>
</evidence>
<dbReference type="Proteomes" id="UP000035740">
    <property type="component" value="Unassembled WGS sequence"/>
</dbReference>
<dbReference type="EMBL" id="KQ115327">
    <property type="protein sequence ID" value="KMS65071.1"/>
    <property type="molecule type" value="Genomic_DNA"/>
</dbReference>
<reference evidence="2 3" key="1">
    <citation type="journal article" date="2014" name="Nature">
        <title>The genome of the recently domesticated crop plant sugar beet (Beta vulgaris).</title>
        <authorList>
            <person name="Dohm J.C."/>
            <person name="Minoche A.E."/>
            <person name="Holtgrawe D."/>
            <person name="Capella-Gutierrez S."/>
            <person name="Zakrzewski F."/>
            <person name="Tafer H."/>
            <person name="Rupp O."/>
            <person name="Sorensen T.R."/>
            <person name="Stracke R."/>
            <person name="Reinhardt R."/>
            <person name="Goesmann A."/>
            <person name="Kraft T."/>
            <person name="Schulz B."/>
            <person name="Stadler P.F."/>
            <person name="Schmidt T."/>
            <person name="Gabaldon T."/>
            <person name="Lehrach H."/>
            <person name="Weisshaar B."/>
            <person name="Himmelbauer H."/>
        </authorList>
    </citation>
    <scope>NUCLEOTIDE SEQUENCE [LARGE SCALE GENOMIC DNA]</scope>
    <source>
        <tissue evidence="2">Taproot</tissue>
    </source>
</reference>
<proteinExistence type="predicted"/>
<gene>
    <name evidence="2" type="ORF">BVRB_039740</name>
</gene>
<keyword evidence="3" id="KW-1185">Reference proteome</keyword>
<dbReference type="Gramene" id="KMS65071">
    <property type="protein sequence ID" value="KMS65071"/>
    <property type="gene ID" value="BVRB_039740"/>
</dbReference>
<evidence type="ECO:0000313" key="3">
    <source>
        <dbReference type="Proteomes" id="UP000035740"/>
    </source>
</evidence>
<organism evidence="2 3">
    <name type="scientific">Beta vulgaris subsp. vulgaris</name>
    <name type="common">Beet</name>
    <dbReference type="NCBI Taxonomy" id="3555"/>
    <lineage>
        <taxon>Eukaryota</taxon>
        <taxon>Viridiplantae</taxon>
        <taxon>Streptophyta</taxon>
        <taxon>Embryophyta</taxon>
        <taxon>Tracheophyta</taxon>
        <taxon>Spermatophyta</taxon>
        <taxon>Magnoliopsida</taxon>
        <taxon>eudicotyledons</taxon>
        <taxon>Gunneridae</taxon>
        <taxon>Pentapetalae</taxon>
        <taxon>Caryophyllales</taxon>
        <taxon>Chenopodiaceae</taxon>
        <taxon>Betoideae</taxon>
        <taxon>Beta</taxon>
    </lineage>
</organism>
<name>A0A0J7YNB9_BETVV</name>
<accession>A0A0J7YNB9</accession>